<protein>
    <recommendedName>
        <fullName evidence="4">DUF1684 domain-containing protein</fullName>
    </recommendedName>
</protein>
<dbReference type="InterPro" id="IPR012467">
    <property type="entry name" value="DUF1684"/>
</dbReference>
<evidence type="ECO:0000313" key="2">
    <source>
        <dbReference type="EMBL" id="SFN44741.1"/>
    </source>
</evidence>
<dbReference type="STRING" id="578942.SAMN05216289_12223"/>
<evidence type="ECO:0008006" key="4">
    <source>
        <dbReference type="Google" id="ProtNLM"/>
    </source>
</evidence>
<dbReference type="EMBL" id="FOVF01000022">
    <property type="protein sequence ID" value="SFN44741.1"/>
    <property type="molecule type" value="Genomic_DNA"/>
</dbReference>
<dbReference type="PANTHER" id="PTHR41913:SF1">
    <property type="entry name" value="DUF1684 DOMAIN-CONTAINING PROTEIN"/>
    <property type="match status" value="1"/>
</dbReference>
<dbReference type="AlphaFoldDB" id="A0A1I4Z398"/>
<name>A0A1I4Z398_9GAMM</name>
<gene>
    <name evidence="2" type="ORF">SAMN05216289_12223</name>
</gene>
<evidence type="ECO:0000313" key="3">
    <source>
        <dbReference type="Proteomes" id="UP000198575"/>
    </source>
</evidence>
<accession>A0A1I4Z398</accession>
<organism evidence="2 3">
    <name type="scientific">Dokdonella immobilis</name>
    <dbReference type="NCBI Taxonomy" id="578942"/>
    <lineage>
        <taxon>Bacteria</taxon>
        <taxon>Pseudomonadati</taxon>
        <taxon>Pseudomonadota</taxon>
        <taxon>Gammaproteobacteria</taxon>
        <taxon>Lysobacterales</taxon>
        <taxon>Rhodanobacteraceae</taxon>
        <taxon>Dokdonella</taxon>
    </lineage>
</organism>
<feature type="signal peptide" evidence="1">
    <location>
        <begin position="1"/>
        <end position="43"/>
    </location>
</feature>
<evidence type="ECO:0000256" key="1">
    <source>
        <dbReference type="SAM" id="SignalP"/>
    </source>
</evidence>
<reference evidence="2 3" key="1">
    <citation type="submission" date="2016-10" db="EMBL/GenBank/DDBJ databases">
        <authorList>
            <person name="de Groot N.N."/>
        </authorList>
    </citation>
    <scope>NUCLEOTIDE SEQUENCE [LARGE SCALE GENOMIC DNA]</scope>
    <source>
        <strain evidence="2 3">CGMCC 1.7659</strain>
    </source>
</reference>
<dbReference type="Pfam" id="PF07920">
    <property type="entry name" value="DUF1684"/>
    <property type="match status" value="1"/>
</dbReference>
<keyword evidence="1" id="KW-0732">Signal</keyword>
<sequence>MRVSPVPAAAYTREFLRLEGNPLMRIMPFLLMALACASTPASASDDYRQSIEAWQAKREASLRKPDGWFSYAGSGIVNLGRSTIGSASNNTIVLPKGPARLGTLTVNKAGVAKFRAERGSGATIDGKPVKGKVILRDNVDGAMPTRVYAGDAWFYLVRMGDVIGWRFRDPDSPALKAFNGIERFPIDPSWRIEADWQPYDPPHEIELVTIINTLEKAPVPGKAVFERDGRRFELEPVLEDDGTLFFIFADQTSGKETYGAARFIYSQPAEDGKVVIDFNKAFNPPCALSPHVVCPTAPPGNRLALRITAGEKRYHSPVD</sequence>
<dbReference type="PANTHER" id="PTHR41913">
    <property type="entry name" value="DUF1684 DOMAIN-CONTAINING PROTEIN"/>
    <property type="match status" value="1"/>
</dbReference>
<keyword evidence="3" id="KW-1185">Reference proteome</keyword>
<feature type="chain" id="PRO_5011550121" description="DUF1684 domain-containing protein" evidence="1">
    <location>
        <begin position="44"/>
        <end position="319"/>
    </location>
</feature>
<proteinExistence type="predicted"/>
<dbReference type="Proteomes" id="UP000198575">
    <property type="component" value="Unassembled WGS sequence"/>
</dbReference>